<organism evidence="3 4">
    <name type="scientific">candidate division WOR-1 bacterium RIFOXYB2_FULL_36_35</name>
    <dbReference type="NCBI Taxonomy" id="1802578"/>
    <lineage>
        <taxon>Bacteria</taxon>
        <taxon>Bacillati</taxon>
        <taxon>Saganbacteria</taxon>
    </lineage>
</organism>
<dbReference type="PANTHER" id="PTHR43566:SF2">
    <property type="entry name" value="DUF4143 DOMAIN-CONTAINING PROTEIN"/>
    <property type="match status" value="1"/>
</dbReference>
<sequence>MDTIKRSIELPKDHSFFLFGPRQTGKSTLLKMLFLKENILFYNLLDKETFLRFLSHPSLLREEVHSRRKEITHVIIDEVQRIPDLLNEVHLIMESPNPPFFVLTGSSARRLKRHEANLLAGRALSYSLHPLTIDELGSDFSLLKALQFGTIPSIYTEGKEAFAIERLRAYVDTYLQEEIEREAQLRRIDRFSHFLLIAGSENGNVINYSNIARETSVSLSTVKGYFQILVDTLIGRFIYPFTKSVRHRLSKHPKFYFFDVGVARALSKQLTVPLEPHTSLFGRAFEHFIVLEIMRYNDYNRLDLAFSHYRTEKGVEVDLIIETPRGKILAIEIKATDTIDSTHLRSLRSFAEASPGAKLCCVCQAPHRMERNAITILPWQELLTWLTEALAPDHLPR</sequence>
<dbReference type="Pfam" id="PF13635">
    <property type="entry name" value="DUF4143"/>
    <property type="match status" value="1"/>
</dbReference>
<dbReference type="SUPFAM" id="SSF52540">
    <property type="entry name" value="P-loop containing nucleoside triphosphate hydrolases"/>
    <property type="match status" value="1"/>
</dbReference>
<dbReference type="InterPro" id="IPR025420">
    <property type="entry name" value="DUF4143"/>
</dbReference>
<dbReference type="PANTHER" id="PTHR43566">
    <property type="entry name" value="CONSERVED PROTEIN"/>
    <property type="match status" value="1"/>
</dbReference>
<gene>
    <name evidence="3" type="ORF">A2290_02320</name>
</gene>
<dbReference type="EMBL" id="MEUA01000052">
    <property type="protein sequence ID" value="OGC13534.1"/>
    <property type="molecule type" value="Genomic_DNA"/>
</dbReference>
<comment type="caution">
    <text evidence="3">The sequence shown here is derived from an EMBL/GenBank/DDBJ whole genome shotgun (WGS) entry which is preliminary data.</text>
</comment>
<evidence type="ECO:0000313" key="3">
    <source>
        <dbReference type="EMBL" id="OGC13534.1"/>
    </source>
</evidence>
<reference evidence="3 4" key="1">
    <citation type="journal article" date="2016" name="Nat. Commun.">
        <title>Thousands of microbial genomes shed light on interconnected biogeochemical processes in an aquifer system.</title>
        <authorList>
            <person name="Anantharaman K."/>
            <person name="Brown C.T."/>
            <person name="Hug L.A."/>
            <person name="Sharon I."/>
            <person name="Castelle C.J."/>
            <person name="Probst A.J."/>
            <person name="Thomas B.C."/>
            <person name="Singh A."/>
            <person name="Wilkins M.J."/>
            <person name="Karaoz U."/>
            <person name="Brodie E.L."/>
            <person name="Williams K.H."/>
            <person name="Hubbard S.S."/>
            <person name="Banfield J.F."/>
        </authorList>
    </citation>
    <scope>NUCLEOTIDE SEQUENCE [LARGE SCALE GENOMIC DNA]</scope>
</reference>
<name>A0A1F4RZC3_UNCSA</name>
<dbReference type="Pfam" id="PF13173">
    <property type="entry name" value="AAA_14"/>
    <property type="match status" value="1"/>
</dbReference>
<dbReference type="InterPro" id="IPR027417">
    <property type="entry name" value="P-loop_NTPase"/>
</dbReference>
<evidence type="ECO:0000259" key="1">
    <source>
        <dbReference type="Pfam" id="PF13173"/>
    </source>
</evidence>
<evidence type="ECO:0000313" key="4">
    <source>
        <dbReference type="Proteomes" id="UP000177905"/>
    </source>
</evidence>
<accession>A0A1F4RZC3</accession>
<dbReference type="AlphaFoldDB" id="A0A1F4RZC3"/>
<dbReference type="InterPro" id="IPR041682">
    <property type="entry name" value="AAA_14"/>
</dbReference>
<feature type="domain" description="DUF4143" evidence="2">
    <location>
        <begin position="177"/>
        <end position="335"/>
    </location>
</feature>
<protein>
    <recommendedName>
        <fullName evidence="5">AAA+ ATPase domain-containing protein</fullName>
    </recommendedName>
</protein>
<feature type="domain" description="AAA" evidence="1">
    <location>
        <begin position="15"/>
        <end position="136"/>
    </location>
</feature>
<proteinExistence type="predicted"/>
<dbReference type="Proteomes" id="UP000177905">
    <property type="component" value="Unassembled WGS sequence"/>
</dbReference>
<evidence type="ECO:0000259" key="2">
    <source>
        <dbReference type="Pfam" id="PF13635"/>
    </source>
</evidence>
<evidence type="ECO:0008006" key="5">
    <source>
        <dbReference type="Google" id="ProtNLM"/>
    </source>
</evidence>